<accession>A0A5B7JVS7</accession>
<evidence type="ECO:0000313" key="2">
    <source>
        <dbReference type="Proteomes" id="UP000324222"/>
    </source>
</evidence>
<evidence type="ECO:0000313" key="1">
    <source>
        <dbReference type="EMBL" id="MPC97138.1"/>
    </source>
</evidence>
<dbReference type="AlphaFoldDB" id="A0A5B7JVS7"/>
<dbReference type="EMBL" id="VSRR010108748">
    <property type="protein sequence ID" value="MPC97138.1"/>
    <property type="molecule type" value="Genomic_DNA"/>
</dbReference>
<sequence length="74" mass="8178">MVPLYHGGPSLSLSSTVTSAIRSSHCDAGKQCSSLWIYCNYESQANHLHGLWEQSWITQPFPAVIPANRESPFS</sequence>
<reference evidence="1 2" key="1">
    <citation type="submission" date="2019-05" db="EMBL/GenBank/DDBJ databases">
        <title>Another draft genome of Portunus trituberculatus and its Hox gene families provides insights of decapod evolution.</title>
        <authorList>
            <person name="Jeong J.-H."/>
            <person name="Song I."/>
            <person name="Kim S."/>
            <person name="Choi T."/>
            <person name="Kim D."/>
            <person name="Ryu S."/>
            <person name="Kim W."/>
        </authorList>
    </citation>
    <scope>NUCLEOTIDE SEQUENCE [LARGE SCALE GENOMIC DNA]</scope>
    <source>
        <tissue evidence="1">Muscle</tissue>
    </source>
</reference>
<proteinExistence type="predicted"/>
<keyword evidence="2" id="KW-1185">Reference proteome</keyword>
<gene>
    <name evidence="1" type="ORF">E2C01_092432</name>
</gene>
<organism evidence="1 2">
    <name type="scientific">Portunus trituberculatus</name>
    <name type="common">Swimming crab</name>
    <name type="synonym">Neptunus trituberculatus</name>
    <dbReference type="NCBI Taxonomy" id="210409"/>
    <lineage>
        <taxon>Eukaryota</taxon>
        <taxon>Metazoa</taxon>
        <taxon>Ecdysozoa</taxon>
        <taxon>Arthropoda</taxon>
        <taxon>Crustacea</taxon>
        <taxon>Multicrustacea</taxon>
        <taxon>Malacostraca</taxon>
        <taxon>Eumalacostraca</taxon>
        <taxon>Eucarida</taxon>
        <taxon>Decapoda</taxon>
        <taxon>Pleocyemata</taxon>
        <taxon>Brachyura</taxon>
        <taxon>Eubrachyura</taxon>
        <taxon>Portunoidea</taxon>
        <taxon>Portunidae</taxon>
        <taxon>Portuninae</taxon>
        <taxon>Portunus</taxon>
    </lineage>
</organism>
<name>A0A5B7JVS7_PORTR</name>
<protein>
    <submittedName>
        <fullName evidence="1">Uncharacterized protein</fullName>
    </submittedName>
</protein>
<dbReference type="Proteomes" id="UP000324222">
    <property type="component" value="Unassembled WGS sequence"/>
</dbReference>
<comment type="caution">
    <text evidence="1">The sequence shown here is derived from an EMBL/GenBank/DDBJ whole genome shotgun (WGS) entry which is preliminary data.</text>
</comment>